<feature type="region of interest" description="Disordered" evidence="1">
    <location>
        <begin position="1"/>
        <end position="28"/>
    </location>
</feature>
<name>A0ABN1XS40_9PSEU</name>
<reference evidence="2 3" key="1">
    <citation type="journal article" date="2019" name="Int. J. Syst. Evol. Microbiol.">
        <title>The Global Catalogue of Microorganisms (GCM) 10K type strain sequencing project: providing services to taxonomists for standard genome sequencing and annotation.</title>
        <authorList>
            <consortium name="The Broad Institute Genomics Platform"/>
            <consortium name="The Broad Institute Genome Sequencing Center for Infectious Disease"/>
            <person name="Wu L."/>
            <person name="Ma J."/>
        </authorList>
    </citation>
    <scope>NUCLEOTIDE SEQUENCE [LARGE SCALE GENOMIC DNA]</scope>
    <source>
        <strain evidence="2 3">JCM 11896</strain>
    </source>
</reference>
<dbReference type="RefSeq" id="WP_344022045.1">
    <property type="nucleotide sequence ID" value="NZ_BAAAJK010000008.1"/>
</dbReference>
<feature type="region of interest" description="Disordered" evidence="1">
    <location>
        <begin position="104"/>
        <end position="157"/>
    </location>
</feature>
<sequence>MGFLARRSTPPPAPATPGPPSPARASPAARIRWHHTDQVGWNRLPAAARDVLTLAGYTTGDALAAGTWAPATRRDPTGRYWLDTDAWWIDSTTLLTVRAREALTPGGTSRAGRPQLRRTGGGGRVKVTTHPLTGPAPTGQRWSRPAEQGHSGAAPPGVRVTDQVIDVLPRAVRAELATPTGQIAIRHYPPHGGYHDQVLAYRRLSPTELLAVAAVREATAYPDPDAAIDAADWHVTTYRPLVGPATHTELRM</sequence>
<evidence type="ECO:0000313" key="3">
    <source>
        <dbReference type="Proteomes" id="UP001501414"/>
    </source>
</evidence>
<organism evidence="2 3">
    <name type="scientific">Pseudonocardia kongjuensis</name>
    <dbReference type="NCBI Taxonomy" id="102227"/>
    <lineage>
        <taxon>Bacteria</taxon>
        <taxon>Bacillati</taxon>
        <taxon>Actinomycetota</taxon>
        <taxon>Actinomycetes</taxon>
        <taxon>Pseudonocardiales</taxon>
        <taxon>Pseudonocardiaceae</taxon>
        <taxon>Pseudonocardia</taxon>
    </lineage>
</organism>
<comment type="caution">
    <text evidence="2">The sequence shown here is derived from an EMBL/GenBank/DDBJ whole genome shotgun (WGS) entry which is preliminary data.</text>
</comment>
<accession>A0ABN1XS40</accession>
<dbReference type="Proteomes" id="UP001501414">
    <property type="component" value="Unassembled WGS sequence"/>
</dbReference>
<proteinExistence type="predicted"/>
<keyword evidence="3" id="KW-1185">Reference proteome</keyword>
<gene>
    <name evidence="2" type="ORF">GCM10009613_26660</name>
</gene>
<evidence type="ECO:0000313" key="2">
    <source>
        <dbReference type="EMBL" id="GAA1388770.1"/>
    </source>
</evidence>
<evidence type="ECO:0000256" key="1">
    <source>
        <dbReference type="SAM" id="MobiDB-lite"/>
    </source>
</evidence>
<feature type="compositionally biased region" description="Pro residues" evidence="1">
    <location>
        <begin position="9"/>
        <end position="22"/>
    </location>
</feature>
<protein>
    <submittedName>
        <fullName evidence="2">Uncharacterized protein</fullName>
    </submittedName>
</protein>
<dbReference type="EMBL" id="BAAAJK010000008">
    <property type="protein sequence ID" value="GAA1388770.1"/>
    <property type="molecule type" value="Genomic_DNA"/>
</dbReference>